<reference evidence="9" key="1">
    <citation type="submission" date="2023-10" db="EMBL/GenBank/DDBJ databases">
        <authorList>
            <person name="Noh H."/>
        </authorList>
    </citation>
    <scope>NUCLEOTIDE SEQUENCE</scope>
    <source>
        <strain evidence="9">DUCC4014</strain>
    </source>
</reference>
<dbReference type="Pfam" id="PF04006">
    <property type="entry name" value="Mpp10"/>
    <property type="match status" value="1"/>
</dbReference>
<name>A0AAF0Y5Y5_9TREE</name>
<feature type="compositionally biased region" description="Basic and acidic residues" evidence="8">
    <location>
        <begin position="388"/>
        <end position="401"/>
    </location>
</feature>
<dbReference type="GeneID" id="87807647"/>
<dbReference type="GO" id="GO:0032040">
    <property type="term" value="C:small-subunit processome"/>
    <property type="evidence" value="ECO:0007669"/>
    <property type="project" value="TreeGrafter"/>
</dbReference>
<feature type="compositionally biased region" description="Basic residues" evidence="8">
    <location>
        <begin position="640"/>
        <end position="651"/>
    </location>
</feature>
<evidence type="ECO:0000256" key="3">
    <source>
        <dbReference type="ARBA" id="ARBA00022552"/>
    </source>
</evidence>
<gene>
    <name evidence="9" type="primary">MPP10</name>
    <name evidence="9" type="ORF">LOC62_03G004409</name>
</gene>
<feature type="compositionally biased region" description="Low complexity" evidence="8">
    <location>
        <begin position="678"/>
        <end position="692"/>
    </location>
</feature>
<keyword evidence="2 7" id="KW-0690">Ribosome biogenesis</keyword>
<feature type="region of interest" description="Disordered" evidence="8">
    <location>
        <begin position="349"/>
        <end position="421"/>
    </location>
</feature>
<dbReference type="RefSeq" id="XP_062626915.1">
    <property type="nucleotide sequence ID" value="XM_062770931.1"/>
</dbReference>
<evidence type="ECO:0000313" key="9">
    <source>
        <dbReference type="EMBL" id="WOO80883.1"/>
    </source>
</evidence>
<feature type="compositionally biased region" description="Acidic residues" evidence="8">
    <location>
        <begin position="402"/>
        <end position="412"/>
    </location>
</feature>
<dbReference type="AlphaFoldDB" id="A0AAF0Y5Y5"/>
<keyword evidence="10" id="KW-1185">Reference proteome</keyword>
<feature type="compositionally biased region" description="Acidic residues" evidence="8">
    <location>
        <begin position="176"/>
        <end position="269"/>
    </location>
</feature>
<evidence type="ECO:0000256" key="4">
    <source>
        <dbReference type="ARBA" id="ARBA00023242"/>
    </source>
</evidence>
<dbReference type="InterPro" id="IPR012173">
    <property type="entry name" value="Mpp10"/>
</dbReference>
<feature type="region of interest" description="Disordered" evidence="8">
    <location>
        <begin position="626"/>
        <end position="715"/>
    </location>
</feature>
<dbReference type="GO" id="GO:0005732">
    <property type="term" value="C:sno(s)RNA-containing ribonucleoprotein complex"/>
    <property type="evidence" value="ECO:0007669"/>
    <property type="project" value="UniProtKB-UniRule"/>
</dbReference>
<dbReference type="GO" id="GO:0006364">
    <property type="term" value="P:rRNA processing"/>
    <property type="evidence" value="ECO:0007669"/>
    <property type="project" value="UniProtKB-KW"/>
</dbReference>
<dbReference type="PANTHER" id="PTHR17039:SF0">
    <property type="entry name" value="U3 SMALL NUCLEOLAR RIBONUCLEOPROTEIN PROTEIN MPP10"/>
    <property type="match status" value="1"/>
</dbReference>
<evidence type="ECO:0000313" key="10">
    <source>
        <dbReference type="Proteomes" id="UP000827549"/>
    </source>
</evidence>
<dbReference type="GO" id="GO:0034457">
    <property type="term" value="C:Mpp10 complex"/>
    <property type="evidence" value="ECO:0007669"/>
    <property type="project" value="UniProtKB-UniRule"/>
</dbReference>
<feature type="compositionally biased region" description="Basic and acidic residues" evidence="8">
    <location>
        <begin position="668"/>
        <end position="677"/>
    </location>
</feature>
<evidence type="ECO:0000256" key="7">
    <source>
        <dbReference type="PIRNR" id="PIRNR017300"/>
    </source>
</evidence>
<evidence type="ECO:0000256" key="6">
    <source>
        <dbReference type="ARBA" id="ARBA00029455"/>
    </source>
</evidence>
<keyword evidence="3 7" id="KW-0698">rRNA processing</keyword>
<evidence type="ECO:0000256" key="1">
    <source>
        <dbReference type="ARBA" id="ARBA00004604"/>
    </source>
</evidence>
<feature type="region of interest" description="Disordered" evidence="8">
    <location>
        <begin position="133"/>
        <end position="287"/>
    </location>
</feature>
<proteinExistence type="inferred from homology"/>
<feature type="compositionally biased region" description="Basic and acidic residues" evidence="8">
    <location>
        <begin position="693"/>
        <end position="715"/>
    </location>
</feature>
<feature type="compositionally biased region" description="Acidic residues" evidence="8">
    <location>
        <begin position="140"/>
        <end position="166"/>
    </location>
</feature>
<organism evidence="9 10">
    <name type="scientific">Vanrija pseudolonga</name>
    <dbReference type="NCBI Taxonomy" id="143232"/>
    <lineage>
        <taxon>Eukaryota</taxon>
        <taxon>Fungi</taxon>
        <taxon>Dikarya</taxon>
        <taxon>Basidiomycota</taxon>
        <taxon>Agaricomycotina</taxon>
        <taxon>Tremellomycetes</taxon>
        <taxon>Trichosporonales</taxon>
        <taxon>Trichosporonaceae</taxon>
        <taxon>Vanrija</taxon>
    </lineage>
</organism>
<accession>A0AAF0Y5Y5</accession>
<keyword evidence="4 7" id="KW-0539">Nucleus</keyword>
<feature type="region of interest" description="Disordered" evidence="8">
    <location>
        <begin position="78"/>
        <end position="100"/>
    </location>
</feature>
<dbReference type="PIRSF" id="PIRSF017300">
    <property type="entry name" value="snoRNP_Mpp10"/>
    <property type="match status" value="1"/>
</dbReference>
<protein>
    <recommendedName>
        <fullName evidence="7">U3 small nucleolar ribonucleoprotein protein MPP10</fullName>
    </recommendedName>
</protein>
<feature type="compositionally biased region" description="Acidic residues" evidence="8">
    <location>
        <begin position="375"/>
        <end position="387"/>
    </location>
</feature>
<dbReference type="PANTHER" id="PTHR17039">
    <property type="entry name" value="U3 SMALL NUCLEOLAR RIBONUCLEOPROTEIN PROTEIN MPP10"/>
    <property type="match status" value="1"/>
</dbReference>
<evidence type="ECO:0000256" key="5">
    <source>
        <dbReference type="ARBA" id="ARBA00023274"/>
    </source>
</evidence>
<feature type="compositionally biased region" description="Basic residues" evidence="8">
    <location>
        <begin position="358"/>
        <end position="369"/>
    </location>
</feature>
<keyword evidence="5 7" id="KW-0687">Ribonucleoprotein</keyword>
<evidence type="ECO:0000256" key="2">
    <source>
        <dbReference type="ARBA" id="ARBA00022517"/>
    </source>
</evidence>
<dbReference type="Proteomes" id="UP000827549">
    <property type="component" value="Chromosome 3"/>
</dbReference>
<comment type="similarity">
    <text evidence="6 7">Belongs to the MPP10 family.</text>
</comment>
<comment type="function">
    <text evidence="7">Involved in nucleolar processing of pre-18S ribosomal RNA.</text>
</comment>
<dbReference type="EMBL" id="CP086716">
    <property type="protein sequence ID" value="WOO80883.1"/>
    <property type="molecule type" value="Genomic_DNA"/>
</dbReference>
<sequence>MPTDTQGSPGPIPDSLDRLEKLLESREHFLAVGGDSELANSALDATKGIFDLALSLEPKSHPHLHPFLVSILQPPSISLRSKQGAQEEAEDAPADPAELLPYTPLSVLTTDGMDHEQVWAQLELRADGICKIAKEVGSGDQEDEDAEDDDDESELEDDDSQEEMTVEEWKQMMADEGYEEGESASEDDEDEEEDSEEGSEDDEELDDDESLEFGDEDDEGLSLGSEDEDMEEGEDEDDEDEEEDEEDGSDAADSDLNPDVDMDGSDDDGFAAGPSKPRKKSKHATLDDEFFSIDDFNRLTEEQEATHVTGGHLGGDDEEEAELDDIGAMFLVEGDEDAPLMYSDFFEPPKRAEAPAKGHVKKTTKKGKSARFAEEMDEEDDDEDELVDETRETMSRVKSDLFEDSEDEEESEQTLSTHERRQRELAAQIAELEQEAIGPKDWTLLGEASSRARPENSLLEEHLDFEQVQKVVPVITEDTVASLEELIKKRILDNNFDSPVRVRAFEPTPFLPSRFFDLQDTKSTQSLAQIYENEYQAAAAGGKAADPRDEKLRKEHDEIDRLWNEVCYKLDALSSLNFVPKAPKAQITTIDNIATTSLETALPSSQAATTMLAPQELFGGPKASELTARSEQTPEEAHAARAKARRAKKAQTARLGATAGLYGKKRQSVREQKDEAMKSLVKSGKGVTVVGKGEQEEAKRKRREANTTDSKRLKL</sequence>
<comment type="subcellular location">
    <subcellularLocation>
        <location evidence="1 7">Nucleus</location>
        <location evidence="1 7">Nucleolus</location>
    </subcellularLocation>
</comment>
<evidence type="ECO:0000256" key="8">
    <source>
        <dbReference type="SAM" id="MobiDB-lite"/>
    </source>
</evidence>